<dbReference type="Proteomes" id="UP000635477">
    <property type="component" value="Unassembled WGS sequence"/>
</dbReference>
<dbReference type="InterPro" id="IPR051609">
    <property type="entry name" value="NmrA/Isoflavone_reductase-like"/>
</dbReference>
<dbReference type="AlphaFoldDB" id="A0A8H4U7Q0"/>
<evidence type="ECO:0000313" key="6">
    <source>
        <dbReference type="Proteomes" id="UP000635477"/>
    </source>
</evidence>
<sequence>MGAIAIAGGTGCLDRTIVDSLVAKDNHKALVLSRQRYASREDLGTTMVAVDYSRVDGLVAVLEENMVDTVISTIDVMQSVEPDLNLLSN</sequence>
<dbReference type="InterPro" id="IPR001509">
    <property type="entry name" value="Epimerase_deHydtase"/>
</dbReference>
<reference evidence="5" key="2">
    <citation type="submission" date="2020-05" db="EMBL/GenBank/DDBJ databases">
        <authorList>
            <person name="Kim H.-S."/>
            <person name="Proctor R.H."/>
            <person name="Brown D.W."/>
        </authorList>
    </citation>
    <scope>NUCLEOTIDE SEQUENCE</scope>
    <source>
        <strain evidence="5">NRRL 22465</strain>
    </source>
</reference>
<evidence type="ECO:0000256" key="2">
    <source>
        <dbReference type="ARBA" id="ARBA00022857"/>
    </source>
</evidence>
<organism evidence="5 6">
    <name type="scientific">Fusarium zealandicum</name>
    <dbReference type="NCBI Taxonomy" id="1053134"/>
    <lineage>
        <taxon>Eukaryota</taxon>
        <taxon>Fungi</taxon>
        <taxon>Dikarya</taxon>
        <taxon>Ascomycota</taxon>
        <taxon>Pezizomycotina</taxon>
        <taxon>Sordariomycetes</taxon>
        <taxon>Hypocreomycetidae</taxon>
        <taxon>Hypocreales</taxon>
        <taxon>Nectriaceae</taxon>
        <taxon>Fusarium</taxon>
        <taxon>Fusarium staphyleae species complex</taxon>
    </lineage>
</organism>
<keyword evidence="6" id="KW-1185">Reference proteome</keyword>
<dbReference type="PANTHER" id="PTHR47706">
    <property type="entry name" value="NMRA-LIKE FAMILY PROTEIN"/>
    <property type="match status" value="1"/>
</dbReference>
<accession>A0A8H4U7Q0</accession>
<comment type="caution">
    <text evidence="5">The sequence shown here is derived from an EMBL/GenBank/DDBJ whole genome shotgun (WGS) entry which is preliminary data.</text>
</comment>
<dbReference type="Pfam" id="PF01370">
    <property type="entry name" value="Epimerase"/>
    <property type="match status" value="1"/>
</dbReference>
<dbReference type="GO" id="GO:0016491">
    <property type="term" value="F:oxidoreductase activity"/>
    <property type="evidence" value="ECO:0007669"/>
    <property type="project" value="UniProtKB-KW"/>
</dbReference>
<dbReference type="Gene3D" id="3.40.50.720">
    <property type="entry name" value="NAD(P)-binding Rossmann-like Domain"/>
    <property type="match status" value="1"/>
</dbReference>
<dbReference type="OrthoDB" id="419598at2759"/>
<evidence type="ECO:0000313" key="5">
    <source>
        <dbReference type="EMBL" id="KAF4971049.1"/>
    </source>
</evidence>
<dbReference type="PANTHER" id="PTHR47706:SF4">
    <property type="entry name" value="NMRA-LIKE DOMAIN-CONTAINING PROTEIN"/>
    <property type="match status" value="1"/>
</dbReference>
<gene>
    <name evidence="5" type="ORF">FZEAL_9934</name>
</gene>
<keyword evidence="2" id="KW-0521">NADP</keyword>
<evidence type="ECO:0000259" key="4">
    <source>
        <dbReference type="Pfam" id="PF01370"/>
    </source>
</evidence>
<proteinExistence type="inferred from homology"/>
<dbReference type="SUPFAM" id="SSF51735">
    <property type="entry name" value="NAD(P)-binding Rossmann-fold domains"/>
    <property type="match status" value="1"/>
</dbReference>
<dbReference type="InterPro" id="IPR036291">
    <property type="entry name" value="NAD(P)-bd_dom_sf"/>
</dbReference>
<name>A0A8H4U7Q0_9HYPO</name>
<evidence type="ECO:0000256" key="1">
    <source>
        <dbReference type="ARBA" id="ARBA00005725"/>
    </source>
</evidence>
<feature type="domain" description="NAD-dependent epimerase/dehydratase" evidence="4">
    <location>
        <begin position="4"/>
        <end position="73"/>
    </location>
</feature>
<keyword evidence="3" id="KW-0560">Oxidoreductase</keyword>
<comment type="similarity">
    <text evidence="1">Belongs to the NmrA-type oxidoreductase family. Isoflavone reductase subfamily.</text>
</comment>
<evidence type="ECO:0000256" key="3">
    <source>
        <dbReference type="ARBA" id="ARBA00023002"/>
    </source>
</evidence>
<protein>
    <recommendedName>
        <fullName evidence="4">NAD-dependent epimerase/dehydratase domain-containing protein</fullName>
    </recommendedName>
</protein>
<reference evidence="5" key="1">
    <citation type="journal article" date="2020" name="BMC Genomics">
        <title>Correction to: Identification and distribution of gene clusters required for synthesis of sphingolipid metabolism inhibitors in diverse species of the filamentous fungus Fusarium.</title>
        <authorList>
            <person name="Kim H.S."/>
            <person name="Lohmar J.M."/>
            <person name="Busman M."/>
            <person name="Brown D.W."/>
            <person name="Naumann T.A."/>
            <person name="Divon H.H."/>
            <person name="Lysoe E."/>
            <person name="Uhlig S."/>
            <person name="Proctor R.H."/>
        </authorList>
    </citation>
    <scope>NUCLEOTIDE SEQUENCE</scope>
    <source>
        <strain evidence="5">NRRL 22465</strain>
    </source>
</reference>
<dbReference type="EMBL" id="JABEYC010000989">
    <property type="protein sequence ID" value="KAF4971049.1"/>
    <property type="molecule type" value="Genomic_DNA"/>
</dbReference>